<evidence type="ECO:0000256" key="1">
    <source>
        <dbReference type="ARBA" id="ARBA00001966"/>
    </source>
</evidence>
<dbReference type="Proteomes" id="UP000095255">
    <property type="component" value="Unassembled WGS sequence"/>
</dbReference>
<evidence type="ECO:0000259" key="7">
    <source>
        <dbReference type="PROSITE" id="PS51918"/>
    </source>
</evidence>
<dbReference type="SFLD" id="SFLDS00029">
    <property type="entry name" value="Radical_SAM"/>
    <property type="match status" value="1"/>
</dbReference>
<evidence type="ECO:0000256" key="2">
    <source>
        <dbReference type="ARBA" id="ARBA00022485"/>
    </source>
</evidence>
<dbReference type="Gene3D" id="3.20.20.70">
    <property type="entry name" value="Aldolase class I"/>
    <property type="match status" value="2"/>
</dbReference>
<comment type="cofactor">
    <cofactor evidence="1">
        <name>[4Fe-4S] cluster</name>
        <dbReference type="ChEBI" id="CHEBI:49883"/>
    </cofactor>
</comment>
<proteinExistence type="predicted"/>
<dbReference type="InterPro" id="IPR050377">
    <property type="entry name" value="Radical_SAM_PqqE_MftC-like"/>
</dbReference>
<comment type="caution">
    <text evidence="8">The sequence shown here is derived from an EMBL/GenBank/DDBJ whole genome shotgun (WGS) entry which is preliminary data.</text>
</comment>
<keyword evidence="4" id="KW-0479">Metal-binding</keyword>
<organism evidence="8 9">
    <name type="scientific">Desulfuribacillus stibiiarsenatis</name>
    <dbReference type="NCBI Taxonomy" id="1390249"/>
    <lineage>
        <taxon>Bacteria</taxon>
        <taxon>Bacillati</taxon>
        <taxon>Bacillota</taxon>
        <taxon>Desulfuribacillia</taxon>
        <taxon>Desulfuribacillales</taxon>
        <taxon>Desulfuribacillaceae</taxon>
        <taxon>Desulfuribacillus</taxon>
    </lineage>
</organism>
<dbReference type="InterPro" id="IPR027604">
    <property type="entry name" value="W_rSAM_matur"/>
</dbReference>
<evidence type="ECO:0000256" key="4">
    <source>
        <dbReference type="ARBA" id="ARBA00022723"/>
    </source>
</evidence>
<keyword evidence="3" id="KW-0949">S-adenosyl-L-methionine</keyword>
<dbReference type="STRING" id="1390249.BHU72_14420"/>
<dbReference type="CDD" id="cd21121">
    <property type="entry name" value="SPASM_Cmo-like"/>
    <property type="match status" value="1"/>
</dbReference>
<reference evidence="8 9" key="1">
    <citation type="submission" date="2016-09" db="EMBL/GenBank/DDBJ databases">
        <title>Desulfuribacillus arsenicus sp. nov., an obligately anaerobic, dissimilatory arsenic- and antimonate-reducing bacterium isolated from anoxic sediments.</title>
        <authorList>
            <person name="Abin C.A."/>
            <person name="Hollibaugh J.T."/>
        </authorList>
    </citation>
    <scope>NUCLEOTIDE SEQUENCE [LARGE SCALE GENOMIC DNA]</scope>
    <source>
        <strain evidence="8 9">MLFW-2</strain>
    </source>
</reference>
<evidence type="ECO:0000256" key="5">
    <source>
        <dbReference type="ARBA" id="ARBA00023004"/>
    </source>
</evidence>
<evidence type="ECO:0000313" key="8">
    <source>
        <dbReference type="EMBL" id="OEH86114.1"/>
    </source>
</evidence>
<keyword evidence="2" id="KW-0004">4Fe-4S</keyword>
<dbReference type="InterPro" id="IPR007197">
    <property type="entry name" value="rSAM"/>
</dbReference>
<dbReference type="InterPro" id="IPR058240">
    <property type="entry name" value="rSAM_sf"/>
</dbReference>
<gene>
    <name evidence="8" type="ORF">BHU72_14420</name>
</gene>
<dbReference type="SFLD" id="SFLDG01067">
    <property type="entry name" value="SPASM/twitch_domain_containing"/>
    <property type="match status" value="1"/>
</dbReference>
<keyword evidence="9" id="KW-1185">Reference proteome</keyword>
<keyword evidence="6" id="KW-0411">Iron-sulfur</keyword>
<dbReference type="RefSeq" id="WP_069701541.1">
    <property type="nucleotide sequence ID" value="NZ_MJAT01000007.1"/>
</dbReference>
<dbReference type="EMBL" id="MJAT01000007">
    <property type="protein sequence ID" value="OEH86114.1"/>
    <property type="molecule type" value="Genomic_DNA"/>
</dbReference>
<dbReference type="SUPFAM" id="SSF102114">
    <property type="entry name" value="Radical SAM enzymes"/>
    <property type="match status" value="1"/>
</dbReference>
<evidence type="ECO:0000313" key="9">
    <source>
        <dbReference type="Proteomes" id="UP000095255"/>
    </source>
</evidence>
<dbReference type="Pfam" id="PF04055">
    <property type="entry name" value="Radical_SAM"/>
    <property type="match status" value="1"/>
</dbReference>
<name>A0A1E5L7X0_9FIRM</name>
<dbReference type="AlphaFoldDB" id="A0A1E5L7X0"/>
<feature type="domain" description="Radical SAM core" evidence="7">
    <location>
        <begin position="17"/>
        <end position="241"/>
    </location>
</feature>
<dbReference type="InterPro" id="IPR013785">
    <property type="entry name" value="Aldolase_TIM"/>
</dbReference>
<dbReference type="InterPro" id="IPR023885">
    <property type="entry name" value="4Fe4S-binding_SPASM_dom"/>
</dbReference>
<dbReference type="CDD" id="cd01335">
    <property type="entry name" value="Radical_SAM"/>
    <property type="match status" value="1"/>
</dbReference>
<dbReference type="GO" id="GO:0051536">
    <property type="term" value="F:iron-sulfur cluster binding"/>
    <property type="evidence" value="ECO:0007669"/>
    <property type="project" value="UniProtKB-KW"/>
</dbReference>
<dbReference type="OrthoDB" id="9808591at2"/>
<dbReference type="InterPro" id="IPR006638">
    <property type="entry name" value="Elp3/MiaA/NifB-like_rSAM"/>
</dbReference>
<keyword evidence="5" id="KW-0408">Iron</keyword>
<protein>
    <recommendedName>
        <fullName evidence="7">Radical SAM core domain-containing protein</fullName>
    </recommendedName>
</protein>
<dbReference type="SMART" id="SM00729">
    <property type="entry name" value="Elp3"/>
    <property type="match status" value="1"/>
</dbReference>
<dbReference type="SFLD" id="SFLDG01387">
    <property type="entry name" value="BtrN-like_SPASM_domain_contain"/>
    <property type="match status" value="1"/>
</dbReference>
<dbReference type="SFLD" id="SFLDF00570">
    <property type="entry name" value="tungsten_cofactor_oxidoreducas"/>
    <property type="match status" value="1"/>
</dbReference>
<dbReference type="Pfam" id="PF13186">
    <property type="entry name" value="SPASM"/>
    <property type="match status" value="1"/>
</dbReference>
<dbReference type="PANTHER" id="PTHR11228:SF7">
    <property type="entry name" value="PQQA PEPTIDE CYCLASE"/>
    <property type="match status" value="1"/>
</dbReference>
<dbReference type="GO" id="GO:0046872">
    <property type="term" value="F:metal ion binding"/>
    <property type="evidence" value="ECO:0007669"/>
    <property type="project" value="UniProtKB-KW"/>
</dbReference>
<dbReference type="GO" id="GO:0003824">
    <property type="term" value="F:catalytic activity"/>
    <property type="evidence" value="ECO:0007669"/>
    <property type="project" value="InterPro"/>
</dbReference>
<evidence type="ECO:0000256" key="3">
    <source>
        <dbReference type="ARBA" id="ARBA00022691"/>
    </source>
</evidence>
<accession>A0A1E5L7X0</accession>
<evidence type="ECO:0000256" key="6">
    <source>
        <dbReference type="ARBA" id="ARBA00023014"/>
    </source>
</evidence>
<dbReference type="PROSITE" id="PS51918">
    <property type="entry name" value="RADICAL_SAM"/>
    <property type="match status" value="1"/>
</dbReference>
<sequence>MYTPIHNQEWEVVFKPNTYIRKLYIELTNLCNLTCIMCYRHSWHTSEGEMSSETFHKIILELPKLVNLQEIVLGGLGEAMSHSEFYAMLEELHRTVPKVDITLTTNGVLLSVEDIDRLYELGVKKIVVSVDGAEAVTQRIVRGEIAGYVNDKLESLGHSMKAKKILWWWETVWQRKNKDQLLPLIELAAKCQVDHVMISHLMPTSETMLHENLCLPEEAEENDKIFAKVRNLALRHRITVDFPKNSLNTERTCNFVEQKSLVISWQGNIASCYRFLHGCTELYMNRKKEVLPFYFGNIRNQSILDIWNKNDYMHFRYRVANNLYPSCPDCILINGCDNVTRADSDCDGGIPSCGDCLWARGFIQCP</sequence>
<dbReference type="PANTHER" id="PTHR11228">
    <property type="entry name" value="RADICAL SAM DOMAIN PROTEIN"/>
    <property type="match status" value="1"/>
</dbReference>
<dbReference type="InterPro" id="IPR034391">
    <property type="entry name" value="AdoMet-like_SPASM_containing"/>
</dbReference>